<dbReference type="InterPro" id="IPR012978">
    <property type="entry name" value="HEAT_RRP12"/>
</dbReference>
<feature type="domain" description="RRP12 N-terminal HEAT" evidence="4">
    <location>
        <begin position="1"/>
        <end position="281"/>
    </location>
</feature>
<feature type="compositionally biased region" description="Basic residues" evidence="2">
    <location>
        <begin position="1185"/>
        <end position="1196"/>
    </location>
</feature>
<dbReference type="EMBL" id="ASHM01000149">
    <property type="protein sequence ID" value="PNY04025.1"/>
    <property type="molecule type" value="Genomic_DNA"/>
</dbReference>
<comment type="caution">
    <text evidence="5">The sequence shown here is derived from an EMBL/GenBank/DDBJ whole genome shotgun (WGS) entry which is preliminary data.</text>
</comment>
<dbReference type="PANTHER" id="PTHR48412">
    <property type="entry name" value="ARM REPEAT SUPERFAMILY PROTEIN"/>
    <property type="match status" value="1"/>
</dbReference>
<dbReference type="Pfam" id="PF25772">
    <property type="entry name" value="HEAT_RRP12_N"/>
    <property type="match status" value="1"/>
</dbReference>
<dbReference type="InterPro" id="IPR011989">
    <property type="entry name" value="ARM-like"/>
</dbReference>
<protein>
    <submittedName>
        <fullName evidence="5">RRP12-like protein</fullName>
    </submittedName>
</protein>
<dbReference type="STRING" id="57577.A0A2K3NLW4"/>
<reference evidence="5 6" key="2">
    <citation type="journal article" date="2017" name="Front. Plant Sci.">
        <title>Gene Classification and Mining of Molecular Markers Useful in Red Clover (Trifolium pratense) Breeding.</title>
        <authorList>
            <person name="Istvanek J."/>
            <person name="Dluhosova J."/>
            <person name="Dluhos P."/>
            <person name="Patkova L."/>
            <person name="Nedelnik J."/>
            <person name="Repkova J."/>
        </authorList>
    </citation>
    <scope>NUCLEOTIDE SEQUENCE [LARGE SCALE GENOMIC DNA]</scope>
    <source>
        <strain evidence="6">cv. Tatra</strain>
        <tissue evidence="5">Young leaves</tissue>
    </source>
</reference>
<dbReference type="AlphaFoldDB" id="A0A2K3NLW4"/>
<feature type="domain" description="RRP12 HEAT" evidence="3">
    <location>
        <begin position="596"/>
        <end position="707"/>
    </location>
</feature>
<dbReference type="Proteomes" id="UP000236291">
    <property type="component" value="Unassembled WGS sequence"/>
</dbReference>
<evidence type="ECO:0000259" key="3">
    <source>
        <dbReference type="Pfam" id="PF08161"/>
    </source>
</evidence>
<dbReference type="SUPFAM" id="SSF48371">
    <property type="entry name" value="ARM repeat"/>
    <property type="match status" value="1"/>
</dbReference>
<accession>A0A2K3NLW4</accession>
<gene>
    <name evidence="5" type="ORF">L195_g000436</name>
</gene>
<reference evidence="5 6" key="1">
    <citation type="journal article" date="2014" name="Am. J. Bot.">
        <title>Genome assembly and annotation for red clover (Trifolium pratense; Fabaceae).</title>
        <authorList>
            <person name="Istvanek J."/>
            <person name="Jaros M."/>
            <person name="Krenek A."/>
            <person name="Repkova J."/>
        </authorList>
    </citation>
    <scope>NUCLEOTIDE SEQUENCE [LARGE SCALE GENOMIC DNA]</scope>
    <source>
        <strain evidence="6">cv. Tatra</strain>
        <tissue evidence="5">Young leaves</tissue>
    </source>
</reference>
<feature type="domain" description="RRP12 HEAT" evidence="3">
    <location>
        <begin position="352"/>
        <end position="557"/>
    </location>
</feature>
<feature type="region of interest" description="Disordered" evidence="2">
    <location>
        <begin position="1064"/>
        <end position="1196"/>
    </location>
</feature>
<feature type="compositionally biased region" description="Polar residues" evidence="2">
    <location>
        <begin position="1135"/>
        <end position="1155"/>
    </location>
</feature>
<dbReference type="PANTHER" id="PTHR48412:SF1">
    <property type="entry name" value="ARM REPEAT SUPERFAMILY PROTEIN"/>
    <property type="match status" value="1"/>
</dbReference>
<dbReference type="Pfam" id="PF08161">
    <property type="entry name" value="RRP12_HEAT"/>
    <property type="match status" value="2"/>
</dbReference>
<comment type="similarity">
    <text evidence="1">Belongs to the RRP12 family.</text>
</comment>
<dbReference type="InterPro" id="IPR057860">
    <property type="entry name" value="HEAT_RRP12_N"/>
</dbReference>
<feature type="compositionally biased region" description="Basic and acidic residues" evidence="2">
    <location>
        <begin position="1108"/>
        <end position="1126"/>
    </location>
</feature>
<dbReference type="InterPro" id="IPR016024">
    <property type="entry name" value="ARM-type_fold"/>
</dbReference>
<dbReference type="Gene3D" id="1.25.10.10">
    <property type="entry name" value="Leucine-rich Repeat Variant"/>
    <property type="match status" value="1"/>
</dbReference>
<evidence type="ECO:0000313" key="6">
    <source>
        <dbReference type="Proteomes" id="UP000236291"/>
    </source>
</evidence>
<evidence type="ECO:0000256" key="2">
    <source>
        <dbReference type="SAM" id="MobiDB-lite"/>
    </source>
</evidence>
<feature type="compositionally biased region" description="Polar residues" evidence="2">
    <location>
        <begin position="1066"/>
        <end position="1078"/>
    </location>
</feature>
<sequence length="1196" mass="131319">MEEEHPETFNDASDLCQQLMDRYAKSPAPHHRHLLAVASVLRSNLSAESLPLTPPAYFAAAISTAASSDSLDSVSLSSLASFMAIALPLVPTGAISSEKAREAAEIVGMLLVREGEGLGVSSLRAAVKCVGVLLGFCDLEDWDSIKLGFETLLKFSIDKRPKVRRCALESLEKFFRSLKSSTVVKDASRLVLSELKRCIDLTMKLTAPRTVDACKDNGISKNEHLEVLHVLNVVNLVAPNLSPKIVPKVLSEVHKLFGSQIPALTRHVLKTVEAIFETSRVRNIVLELGDIVVSLASFVSLGDKNPLDTVILAANVLKLAMDLLYTGQSSLWIKNLALVCQSMMGLLTSEGNTASQASNILNDVLKHRVGSQSLLISTDQTFDDDSQLSLEGNAIKSTCAVFENTLSAIDGIPNEHLLSVISVLFLELGGFSFVSMKNIVLKLADLMIQISDGKTNNEHMPIERPRVTNRNTTYFNRIQKCIGSAVFAMGPERFLTFVPISLDEHSYTYSNIWLVPILKQYITGASLSYYVEHIMPLAKSFKKASRKVTVAKKEAGRRAARYRTSAENRGWIFVNESAKRVGLLKKSEVSQDLLVRAQELWGLLPSFCRRAPDTYKSFSRLSDVLATFLKKDLSMHENVSTALQILVNENKAALSPKKNEADCDAEHDSSLEFSMRPAYSKKTATRNMNALKSNSNQLLHILSDLFISSLPQTRISLKGSISCLASIADSSITKEVFMSLLKRFELVDCDGEDEVLTSKALDIEPSDEKGCSQRCATLEIASCLVEGANDNLVEIIYNLTIHSFQVSNESIRHEAYNTLSKILEVHPCYSSPKNMELIDLLLGLKPPTEVASLRSRFACFHMLMSVALDSTTIVAVQRPVSTAAPISLEEDVNSKAFLILNEIILTLKDGNDEARKEACDLLLNISSSLGDLSCVGPTEPYHKLVSMIMGYLSGSSPHIKSGAVSALSVLVYKDANLCVSISDLVPSLLSLLHSKDTETIKAVLGFFKVMVSCLEARELQNILSDVTVIFEILIRKCGSAAVRGVTPEKYMDFLKTVLENRHGKSNEASTIDTENTPEVSAAKGSEWRKPNNSDTQENDGQQKKRKKFETGKTEQSKFRSNDEFRFAKRSRHSNDTNSNGRSEGSKNGNKSQFKSFTHGGGKGKVKPQGMGKDKAASNGRIGASKSHKLKGKFNRK</sequence>
<evidence type="ECO:0000259" key="4">
    <source>
        <dbReference type="Pfam" id="PF25772"/>
    </source>
</evidence>
<organism evidence="5 6">
    <name type="scientific">Trifolium pratense</name>
    <name type="common">Red clover</name>
    <dbReference type="NCBI Taxonomy" id="57577"/>
    <lineage>
        <taxon>Eukaryota</taxon>
        <taxon>Viridiplantae</taxon>
        <taxon>Streptophyta</taxon>
        <taxon>Embryophyta</taxon>
        <taxon>Tracheophyta</taxon>
        <taxon>Spermatophyta</taxon>
        <taxon>Magnoliopsida</taxon>
        <taxon>eudicotyledons</taxon>
        <taxon>Gunneridae</taxon>
        <taxon>Pentapetalae</taxon>
        <taxon>rosids</taxon>
        <taxon>fabids</taxon>
        <taxon>Fabales</taxon>
        <taxon>Fabaceae</taxon>
        <taxon>Papilionoideae</taxon>
        <taxon>50 kb inversion clade</taxon>
        <taxon>NPAAA clade</taxon>
        <taxon>Hologalegina</taxon>
        <taxon>IRL clade</taxon>
        <taxon>Trifolieae</taxon>
        <taxon>Trifolium</taxon>
    </lineage>
</organism>
<proteinExistence type="inferred from homology"/>
<evidence type="ECO:0000313" key="5">
    <source>
        <dbReference type="EMBL" id="PNY04025.1"/>
    </source>
</evidence>
<name>A0A2K3NLW4_TRIPR</name>
<evidence type="ECO:0000256" key="1">
    <source>
        <dbReference type="ARBA" id="ARBA00007690"/>
    </source>
</evidence>